<dbReference type="Proteomes" id="UP000262825">
    <property type="component" value="Unassembled WGS sequence"/>
</dbReference>
<keyword evidence="3" id="KW-0689">Ribosomal protein</keyword>
<sequence length="315" mass="36399">MGKGIAKFGFKSGILPKIRPILKTPTMKQKKHILMEENLKQKNSKSGYAENIPHPQGIQRNQPPMKFIEIESQIRKTVPPPKSNSDNMTSNKSTVAQVKSSTASLRREYLASSLRKEEERLIKLQNFLEEKKQIVQERKKNEQTKLLKSSSIENNLTTPTLHDMLSFIPEDDNTNKRKPLPFMRPRTEEEEEILKLKREYNREIIIFKAKKRRLEKLLQLYHVSSNFIVTEEQLLAKIDNVFSQKNAVDRAIKFNLFGNTDLTADSATKTKTRIVNQLLGTMGPNHYVGLPKVINYMNGDSIKDNQKKPDQQQEK</sequence>
<dbReference type="InterPro" id="IPR058940">
    <property type="entry name" value="mS26_fungi"/>
</dbReference>
<feature type="region of interest" description="Disordered" evidence="2">
    <location>
        <begin position="77"/>
        <end position="102"/>
    </location>
</feature>
<gene>
    <name evidence="3" type="ORF">SCODWIG_02585</name>
</gene>
<dbReference type="GO" id="GO:0005840">
    <property type="term" value="C:ribosome"/>
    <property type="evidence" value="ECO:0007669"/>
    <property type="project" value="UniProtKB-KW"/>
</dbReference>
<evidence type="ECO:0000256" key="2">
    <source>
        <dbReference type="SAM" id="MobiDB-lite"/>
    </source>
</evidence>
<evidence type="ECO:0000256" key="1">
    <source>
        <dbReference type="SAM" id="Coils"/>
    </source>
</evidence>
<dbReference type="Pfam" id="PF26163">
    <property type="entry name" value="mS26"/>
    <property type="match status" value="1"/>
</dbReference>
<protein>
    <submittedName>
        <fullName evidence="3">Related to 37S ribosomal protein PET123, mitochondrial</fullName>
    </submittedName>
</protein>
<keyword evidence="3" id="KW-0687">Ribonucleoprotein</keyword>
<name>A0A376B8H1_9ASCO</name>
<dbReference type="VEuPathDB" id="FungiDB:SCODWIG_02585"/>
<feature type="compositionally biased region" description="Polar residues" evidence="2">
    <location>
        <begin position="83"/>
        <end position="102"/>
    </location>
</feature>
<evidence type="ECO:0000313" key="3">
    <source>
        <dbReference type="EMBL" id="SSD60824.1"/>
    </source>
</evidence>
<feature type="coiled-coil region" evidence="1">
    <location>
        <begin position="114"/>
        <end position="145"/>
    </location>
</feature>
<evidence type="ECO:0000313" key="4">
    <source>
        <dbReference type="Proteomes" id="UP000262825"/>
    </source>
</evidence>
<keyword evidence="4" id="KW-1185">Reference proteome</keyword>
<keyword evidence="1" id="KW-0175">Coiled coil</keyword>
<dbReference type="AlphaFoldDB" id="A0A376B8H1"/>
<dbReference type="EMBL" id="UFAJ01000466">
    <property type="protein sequence ID" value="SSD60824.1"/>
    <property type="molecule type" value="Genomic_DNA"/>
</dbReference>
<accession>A0A376B8H1</accession>
<organism evidence="3 4">
    <name type="scientific">Saccharomycodes ludwigii</name>
    <dbReference type="NCBI Taxonomy" id="36035"/>
    <lineage>
        <taxon>Eukaryota</taxon>
        <taxon>Fungi</taxon>
        <taxon>Dikarya</taxon>
        <taxon>Ascomycota</taxon>
        <taxon>Saccharomycotina</taxon>
        <taxon>Saccharomycetes</taxon>
        <taxon>Saccharomycodales</taxon>
        <taxon>Saccharomycodaceae</taxon>
        <taxon>Saccharomycodes</taxon>
    </lineage>
</organism>
<proteinExistence type="predicted"/>
<dbReference type="CDD" id="cd23703">
    <property type="entry name" value="mS26_PET12"/>
    <property type="match status" value="1"/>
</dbReference>
<reference evidence="4" key="1">
    <citation type="submission" date="2018-06" db="EMBL/GenBank/DDBJ databases">
        <authorList>
            <person name="Guldener U."/>
        </authorList>
    </citation>
    <scope>NUCLEOTIDE SEQUENCE [LARGE SCALE GENOMIC DNA]</scope>
    <source>
        <strain evidence="4">UTAD17</strain>
    </source>
</reference>